<dbReference type="GO" id="GO:0005840">
    <property type="term" value="C:ribosome"/>
    <property type="evidence" value="ECO:0007669"/>
    <property type="project" value="UniProtKB-KW"/>
</dbReference>
<keyword evidence="4 5" id="KW-0699">rRNA-binding</keyword>
<evidence type="ECO:0000256" key="5">
    <source>
        <dbReference type="RuleBase" id="RU000562"/>
    </source>
</evidence>
<protein>
    <recommendedName>
        <fullName evidence="4">Large ribosomal subunit protein bL21</fullName>
    </recommendedName>
</protein>
<evidence type="ECO:0000313" key="6">
    <source>
        <dbReference type="EMBL" id="RFA37912.1"/>
    </source>
</evidence>
<dbReference type="GO" id="GO:0005737">
    <property type="term" value="C:cytoplasm"/>
    <property type="evidence" value="ECO:0007669"/>
    <property type="project" value="UniProtKB-ARBA"/>
</dbReference>
<comment type="function">
    <text evidence="4 5">This protein binds to 23S rRNA in the presence of protein L20.</text>
</comment>
<dbReference type="GO" id="GO:0003735">
    <property type="term" value="F:structural constituent of ribosome"/>
    <property type="evidence" value="ECO:0007669"/>
    <property type="project" value="InterPro"/>
</dbReference>
<evidence type="ECO:0000313" key="7">
    <source>
        <dbReference type="Proteomes" id="UP000256763"/>
    </source>
</evidence>
<keyword evidence="4 5" id="KW-0694">RNA-binding</keyword>
<dbReference type="GO" id="GO:0006412">
    <property type="term" value="P:translation"/>
    <property type="evidence" value="ECO:0007669"/>
    <property type="project" value="UniProtKB-UniRule"/>
</dbReference>
<dbReference type="HAMAP" id="MF_01363">
    <property type="entry name" value="Ribosomal_bL21"/>
    <property type="match status" value="1"/>
</dbReference>
<organism evidence="6 7">
    <name type="scientific">Alkalilimnicola ehrlichii</name>
    <dbReference type="NCBI Taxonomy" id="351052"/>
    <lineage>
        <taxon>Bacteria</taxon>
        <taxon>Pseudomonadati</taxon>
        <taxon>Pseudomonadota</taxon>
        <taxon>Gammaproteobacteria</taxon>
        <taxon>Chromatiales</taxon>
        <taxon>Ectothiorhodospiraceae</taxon>
        <taxon>Alkalilimnicola</taxon>
    </lineage>
</organism>
<keyword evidence="2 4" id="KW-0689">Ribosomal protein</keyword>
<keyword evidence="3 4" id="KW-0687">Ribonucleoprotein</keyword>
<dbReference type="InterPro" id="IPR001787">
    <property type="entry name" value="Ribosomal_bL21"/>
</dbReference>
<evidence type="ECO:0000256" key="1">
    <source>
        <dbReference type="ARBA" id="ARBA00008563"/>
    </source>
</evidence>
<dbReference type="InterPro" id="IPR028909">
    <property type="entry name" value="bL21-like"/>
</dbReference>
<evidence type="ECO:0000256" key="3">
    <source>
        <dbReference type="ARBA" id="ARBA00023274"/>
    </source>
</evidence>
<dbReference type="NCBIfam" id="TIGR00061">
    <property type="entry name" value="L21"/>
    <property type="match status" value="1"/>
</dbReference>
<dbReference type="GO" id="GO:0019843">
    <property type="term" value="F:rRNA binding"/>
    <property type="evidence" value="ECO:0007669"/>
    <property type="project" value="UniProtKB-UniRule"/>
</dbReference>
<comment type="caution">
    <text evidence="6">The sequence shown here is derived from an EMBL/GenBank/DDBJ whole genome shotgun (WGS) entry which is preliminary data.</text>
</comment>
<dbReference type="PANTHER" id="PTHR21349:SF0">
    <property type="entry name" value="LARGE RIBOSOMAL SUBUNIT PROTEIN BL21M"/>
    <property type="match status" value="1"/>
</dbReference>
<dbReference type="PANTHER" id="PTHR21349">
    <property type="entry name" value="50S RIBOSOMAL PROTEIN L21"/>
    <property type="match status" value="1"/>
</dbReference>
<keyword evidence="7" id="KW-1185">Reference proteome</keyword>
<proteinExistence type="inferred from homology"/>
<comment type="similarity">
    <text evidence="1 4 5">Belongs to the bacterial ribosomal protein bL21 family.</text>
</comment>
<dbReference type="Proteomes" id="UP000256763">
    <property type="component" value="Unassembled WGS sequence"/>
</dbReference>
<dbReference type="GO" id="GO:1990904">
    <property type="term" value="C:ribonucleoprotein complex"/>
    <property type="evidence" value="ECO:0007669"/>
    <property type="project" value="UniProtKB-KW"/>
</dbReference>
<sequence>MYAVIKTGGKQYRVSEGETLKVEKLDADEGASVDFDQVLMVTDGDDVKIGTPVLAGGKVSATVLRHAKDKKVTGIKFKRRHNYKRTLGHRQQFTEVKITGISAG</sequence>
<dbReference type="RefSeq" id="WP_116301624.1">
    <property type="nucleotide sequence ID" value="NZ_NFZV01000005.1"/>
</dbReference>
<dbReference type="Pfam" id="PF00829">
    <property type="entry name" value="Ribosomal_L21p"/>
    <property type="match status" value="1"/>
</dbReference>
<comment type="subunit">
    <text evidence="4">Part of the 50S ribosomal subunit. Contacts protein L20.</text>
</comment>
<dbReference type="OrthoDB" id="9813334at2"/>
<gene>
    <name evidence="4" type="primary">rplU</name>
    <name evidence="6" type="ORF">CAL65_08310</name>
</gene>
<dbReference type="SUPFAM" id="SSF141091">
    <property type="entry name" value="L21p-like"/>
    <property type="match status" value="1"/>
</dbReference>
<dbReference type="AlphaFoldDB" id="A0A3E0WY55"/>
<accession>A0A3E0WY55</accession>
<reference evidence="7" key="1">
    <citation type="submission" date="2017-05" db="EMBL/GenBank/DDBJ databases">
        <authorList>
            <person name="Sharma S."/>
            <person name="Sidhu C."/>
            <person name="Pinnaka A.K."/>
        </authorList>
    </citation>
    <scope>NUCLEOTIDE SEQUENCE [LARGE SCALE GENOMIC DNA]</scope>
    <source>
        <strain evidence="7">AK93</strain>
    </source>
</reference>
<name>A0A3E0WY55_9GAMM</name>
<evidence type="ECO:0000256" key="4">
    <source>
        <dbReference type="HAMAP-Rule" id="MF_01363"/>
    </source>
</evidence>
<evidence type="ECO:0000256" key="2">
    <source>
        <dbReference type="ARBA" id="ARBA00022980"/>
    </source>
</evidence>
<dbReference type="EMBL" id="NFZW01000006">
    <property type="protein sequence ID" value="RFA37912.1"/>
    <property type="molecule type" value="Genomic_DNA"/>
</dbReference>
<dbReference type="InterPro" id="IPR036164">
    <property type="entry name" value="bL21-like_sf"/>
</dbReference>